<reference evidence="2 3" key="1">
    <citation type="journal article" date="2018" name="BMC Genomics">
        <title>Comparative genome analysis of jujube witches'-broom Phytoplasma, an obligate pathogen that causes jujube witches'-broom disease.</title>
        <authorList>
            <person name="Wang J."/>
            <person name="Song L."/>
            <person name="Jiao Q."/>
            <person name="Yang S."/>
            <person name="Gao R."/>
            <person name="Lu X."/>
            <person name="Zhou G."/>
        </authorList>
    </citation>
    <scope>NUCLEOTIDE SEQUENCE [LARGE SCALE GENOMIC DNA]</scope>
    <source>
        <strain evidence="2">Jwb-nky</strain>
    </source>
</reference>
<name>A0A660HMP4_ZIZJU</name>
<sequence>MLIKKIFQSLPSNLIFFVITLLSFIPIITIYYVIKFYLLTIKLSINQLKQGIVVQFYQYLTTKQPNHVEINQYLVN</sequence>
<feature type="transmembrane region" description="Helical" evidence="1">
    <location>
        <begin position="14"/>
        <end position="34"/>
    </location>
</feature>
<evidence type="ECO:0000313" key="2">
    <source>
        <dbReference type="EMBL" id="AYJ01298.1"/>
    </source>
</evidence>
<keyword evidence="1" id="KW-0812">Transmembrane</keyword>
<organism evidence="2 3">
    <name type="scientific">Ziziphus jujuba witches'-broom phytoplasma</name>
    <dbReference type="NCBI Taxonomy" id="135727"/>
    <lineage>
        <taxon>Bacteria</taxon>
        <taxon>Bacillati</taxon>
        <taxon>Mycoplasmatota</taxon>
        <taxon>Mollicutes</taxon>
        <taxon>Acholeplasmatales</taxon>
        <taxon>Acholeplasmataceae</taxon>
        <taxon>Candidatus Phytoplasma</taxon>
        <taxon>16SrV (Elm yellows group)</taxon>
    </lineage>
</organism>
<keyword evidence="3" id="KW-1185">Reference proteome</keyword>
<dbReference type="Proteomes" id="UP000272462">
    <property type="component" value="Chromosome"/>
</dbReference>
<evidence type="ECO:0000313" key="3">
    <source>
        <dbReference type="Proteomes" id="UP000272462"/>
    </source>
</evidence>
<keyword evidence="1" id="KW-0472">Membrane</keyword>
<protein>
    <submittedName>
        <fullName evidence="2">Uncharacterized protein</fullName>
    </submittedName>
</protein>
<dbReference type="KEGG" id="pzi:CWO85_02060"/>
<evidence type="ECO:0000256" key="1">
    <source>
        <dbReference type="SAM" id="Phobius"/>
    </source>
</evidence>
<gene>
    <name evidence="2" type="ORF">CWO85_02060</name>
</gene>
<keyword evidence="1" id="KW-1133">Transmembrane helix</keyword>
<accession>A0A660HMP4</accession>
<dbReference type="AlphaFoldDB" id="A0A660HMP4"/>
<dbReference type="EMBL" id="CP025121">
    <property type="protein sequence ID" value="AYJ01298.1"/>
    <property type="molecule type" value="Genomic_DNA"/>
</dbReference>
<proteinExistence type="predicted"/>